<keyword evidence="1" id="KW-0732">Signal</keyword>
<feature type="signal peptide" evidence="1">
    <location>
        <begin position="1"/>
        <end position="19"/>
    </location>
</feature>
<gene>
    <name evidence="2" type="ORF">CFIMG_007850RA00001</name>
</gene>
<reference evidence="2 3" key="1">
    <citation type="journal article" date="2013" name="Fungal Biol.">
        <title>Analysis of microsatellite markers in the genome of the plant pathogen Ceratocystis fimbriata.</title>
        <authorList>
            <person name="Simpson M.C."/>
            <person name="Wilken P.M."/>
            <person name="Coetzee M.P."/>
            <person name="Wingfield M.J."/>
            <person name="Wingfield B.D."/>
        </authorList>
    </citation>
    <scope>NUCLEOTIDE SEQUENCE [LARGE SCALE GENOMIC DNA]</scope>
    <source>
        <strain evidence="2 3">CBS 114723</strain>
    </source>
</reference>
<dbReference type="EMBL" id="APWK03000229">
    <property type="protein sequence ID" value="PHH49267.1"/>
    <property type="molecule type" value="Genomic_DNA"/>
</dbReference>
<feature type="chain" id="PRO_5012835488" evidence="1">
    <location>
        <begin position="20"/>
        <end position="247"/>
    </location>
</feature>
<evidence type="ECO:0000313" key="3">
    <source>
        <dbReference type="Proteomes" id="UP000222788"/>
    </source>
</evidence>
<comment type="caution">
    <text evidence="2">The sequence shown here is derived from an EMBL/GenBank/DDBJ whole genome shotgun (WGS) entry which is preliminary data.</text>
</comment>
<accession>A0A2C5WSQ1</accession>
<reference evidence="2 3" key="2">
    <citation type="journal article" date="2013" name="IMA Fungus">
        <title>IMA Genome-F 1: Ceratocystis fimbriata: Draft nuclear genome sequence for the plant pathogen, Ceratocystis fimbriata.</title>
        <authorList>
            <person name="Wilken P.M."/>
            <person name="Steenkamp E.T."/>
            <person name="Wingfield M.J."/>
            <person name="de Beer Z.W."/>
            <person name="Wingfield B.D."/>
        </authorList>
    </citation>
    <scope>NUCLEOTIDE SEQUENCE [LARGE SCALE GENOMIC DNA]</scope>
    <source>
        <strain evidence="2 3">CBS 114723</strain>
    </source>
</reference>
<organism evidence="2 3">
    <name type="scientific">Ceratocystis fimbriata CBS 114723</name>
    <dbReference type="NCBI Taxonomy" id="1035309"/>
    <lineage>
        <taxon>Eukaryota</taxon>
        <taxon>Fungi</taxon>
        <taxon>Dikarya</taxon>
        <taxon>Ascomycota</taxon>
        <taxon>Pezizomycotina</taxon>
        <taxon>Sordariomycetes</taxon>
        <taxon>Hypocreomycetidae</taxon>
        <taxon>Microascales</taxon>
        <taxon>Ceratocystidaceae</taxon>
        <taxon>Ceratocystis</taxon>
    </lineage>
</organism>
<evidence type="ECO:0000256" key="1">
    <source>
        <dbReference type="SAM" id="SignalP"/>
    </source>
</evidence>
<keyword evidence="3" id="KW-1185">Reference proteome</keyword>
<dbReference type="AlphaFoldDB" id="A0A2C5WSQ1"/>
<name>A0A2C5WSQ1_9PEZI</name>
<sequence>MRFYSLLPLSSLFLPFGSCRPGTSQDVQPIQAFGFGSAQGTATISDVSDPQYLKDHGYFTWDMQDMTYWIFSDPLVGSGVALKITIDMERKSATILDNSPDQGLLDQENPRLPQIFQAFCYKENIPCKEMKSIVIDISDSFTHRDVENYRQGNDLGPEQEFEIAANQPGWEVFSPTAYYKHATGMLPSVKAEKIVIKQERRDSESARYAAVIAEVMIVSFKQPGLKDEDTVVSPTDAHAAELSARTI</sequence>
<evidence type="ECO:0000313" key="2">
    <source>
        <dbReference type="EMBL" id="PHH49267.1"/>
    </source>
</evidence>
<dbReference type="Proteomes" id="UP000222788">
    <property type="component" value="Unassembled WGS sequence"/>
</dbReference>
<protein>
    <submittedName>
        <fullName evidence="2">Uncharacterized protein</fullName>
    </submittedName>
</protein>
<proteinExistence type="predicted"/>